<reference evidence="1 2" key="1">
    <citation type="journal article" date="2007" name="J. Bacteriol.">
        <title>The genome sequence of avian pathogenic Escherichia coli strain O1:K1:H7 shares strong similarities with human extraintestinal pathogenic E. coli genomes.</title>
        <authorList>
            <person name="Johnson T.J."/>
            <person name="Kariyawasam S."/>
            <person name="Wannemuehler Y."/>
            <person name="Mangiamele P."/>
            <person name="Johnson S.J."/>
            <person name="Doetkott C."/>
            <person name="Skyberg J.A."/>
            <person name="Lynne A.M."/>
            <person name="Johnson J.R."/>
            <person name="Nolan L.K."/>
        </authorList>
    </citation>
    <scope>NUCLEOTIDE SEQUENCE [LARGE SCALE GENOMIC DNA]</scope>
    <source>
        <strain evidence="1">APEC O1</strain>
    </source>
</reference>
<proteinExistence type="predicted"/>
<dbReference type="KEGG" id="ecv:APECO1_2280"/>
<accession>A0A0H2Z638</accession>
<dbReference type="Proteomes" id="UP000008216">
    <property type="component" value="Chromosome"/>
</dbReference>
<dbReference type="EMBL" id="CP000468">
    <property type="protein sequence ID" value="ABJ03657.1"/>
    <property type="molecule type" value="Genomic_DNA"/>
</dbReference>
<protein>
    <submittedName>
        <fullName evidence="1">Uncharacterized protein</fullName>
    </submittedName>
</protein>
<evidence type="ECO:0000313" key="2">
    <source>
        <dbReference type="Proteomes" id="UP000008216"/>
    </source>
</evidence>
<dbReference type="AlphaFoldDB" id="A0A0H2Z638"/>
<evidence type="ECO:0000313" key="1">
    <source>
        <dbReference type="EMBL" id="ABJ03657.1"/>
    </source>
</evidence>
<organism evidence="1 2">
    <name type="scientific">Escherichia coli O1:K1 / APEC</name>
    <dbReference type="NCBI Taxonomy" id="405955"/>
    <lineage>
        <taxon>Bacteria</taxon>
        <taxon>Pseudomonadati</taxon>
        <taxon>Pseudomonadota</taxon>
        <taxon>Gammaproteobacteria</taxon>
        <taxon>Enterobacterales</taxon>
        <taxon>Enterobacteriaceae</taxon>
        <taxon>Escherichia</taxon>
    </lineage>
</organism>
<sequence>MNTRSGFQGLSPGMRINKWIMLPSGSVIAGRDFVLFCFFPGVGFEFSQKVVHRSHTGMRITLPHKNHSGFFDAGYGGQCSMIVFVSLIDFR</sequence>
<dbReference type="HOGENOM" id="CLU_2616627_0_0_6"/>
<name>A0A0H2Z638_ECOK1</name>
<gene>
    <name evidence="1" type="ORF">APECO1_2280</name>
</gene>
<keyword evidence="2" id="KW-1185">Reference proteome</keyword>